<sequence>MLQASEIQTRFSHLQRTVSETSKTIHADSAIPKDLMSCMDELDKECKSAKKIMSSRNEGRIRQCVDDLERMGDRAERVCHDTDGLHHRVMDAVSAMHLELADLKRDMHEMH</sequence>
<dbReference type="AlphaFoldDB" id="A0A132HCB7"/>
<protein>
    <submittedName>
        <fullName evidence="1">Uncharacterized protein</fullName>
    </submittedName>
</protein>
<reference evidence="1 2" key="1">
    <citation type="submission" date="2019-03" db="EMBL/GenBank/DDBJ databases">
        <title>Comparative insights into the high quality Complete genome sequence of highly metal resistant Cupriavidus metallidurans strain BS1 isolated from a gold-copper mine.</title>
        <authorList>
            <person name="Mazhar H.S."/>
            <person name="Rensing C."/>
        </authorList>
    </citation>
    <scope>NUCLEOTIDE SEQUENCE [LARGE SCALE GENOMIC DNA]</scope>
    <source>
        <strain evidence="1 2">BS1</strain>
    </source>
</reference>
<proteinExistence type="predicted"/>
<dbReference type="Proteomes" id="UP000253772">
    <property type="component" value="Chromosome c2"/>
</dbReference>
<organism evidence="1 2">
    <name type="scientific">Cupriavidus metallidurans</name>
    <dbReference type="NCBI Taxonomy" id="119219"/>
    <lineage>
        <taxon>Bacteria</taxon>
        <taxon>Pseudomonadati</taxon>
        <taxon>Pseudomonadota</taxon>
        <taxon>Betaproteobacteria</taxon>
        <taxon>Burkholderiales</taxon>
        <taxon>Burkholderiaceae</taxon>
        <taxon>Cupriavidus</taxon>
    </lineage>
</organism>
<dbReference type="OrthoDB" id="8926298at2"/>
<evidence type="ECO:0000313" key="1">
    <source>
        <dbReference type="EMBL" id="QBP13932.1"/>
    </source>
</evidence>
<dbReference type="RefSeq" id="WP_011520037.1">
    <property type="nucleotide sequence ID" value="NZ_CP026544.1"/>
</dbReference>
<gene>
    <name evidence="1" type="ORF">DDF84_030820</name>
</gene>
<dbReference type="EMBL" id="CP037901">
    <property type="protein sequence ID" value="QBP13932.1"/>
    <property type="molecule type" value="Genomic_DNA"/>
</dbReference>
<evidence type="ECO:0000313" key="2">
    <source>
        <dbReference type="Proteomes" id="UP000253772"/>
    </source>
</evidence>
<dbReference type="OMA" id="DAKIMNA"/>
<accession>A0A132HCB7</accession>
<name>A0A132HCB7_9BURK</name>